<comment type="similarity">
    <text evidence="1">Belongs to the UPF0161 family.</text>
</comment>
<dbReference type="Proteomes" id="UP001359886">
    <property type="component" value="Unassembled WGS sequence"/>
</dbReference>
<comment type="function">
    <text evidence="1">Could be involved in insertion of integral membrane proteins into the membrane.</text>
</comment>
<evidence type="ECO:0000256" key="1">
    <source>
        <dbReference type="HAMAP-Rule" id="MF_00386"/>
    </source>
</evidence>
<dbReference type="PANTHER" id="PTHR33383:SF1">
    <property type="entry name" value="MEMBRANE PROTEIN INSERTION EFFICIENCY FACTOR-RELATED"/>
    <property type="match status" value="1"/>
</dbReference>
<dbReference type="EMBL" id="JAZHOG010000002">
    <property type="protein sequence ID" value="MEJ8566847.1"/>
    <property type="molecule type" value="Genomic_DNA"/>
</dbReference>
<dbReference type="Pfam" id="PF01809">
    <property type="entry name" value="YidD"/>
    <property type="match status" value="1"/>
</dbReference>
<sequence length="69" mass="7750">MKKLLQGLIRAYQLMLSPFLGNHCRFTPSCSRYAAEAIERHGALRGSWLAIRRIARCHPLCPGGFDPVP</sequence>
<accession>A0AAW9R5I4</accession>
<organism evidence="2 3">
    <name type="scientific">Elongatibacter sediminis</name>
    <dbReference type="NCBI Taxonomy" id="3119006"/>
    <lineage>
        <taxon>Bacteria</taxon>
        <taxon>Pseudomonadati</taxon>
        <taxon>Pseudomonadota</taxon>
        <taxon>Gammaproteobacteria</taxon>
        <taxon>Chromatiales</taxon>
        <taxon>Wenzhouxiangellaceae</taxon>
        <taxon>Elongatibacter</taxon>
    </lineage>
</organism>
<name>A0AAW9R5I4_9GAMM</name>
<dbReference type="AlphaFoldDB" id="A0AAW9R5I4"/>
<keyword evidence="1" id="KW-0472">Membrane</keyword>
<dbReference type="PANTHER" id="PTHR33383">
    <property type="entry name" value="MEMBRANE PROTEIN INSERTION EFFICIENCY FACTOR-RELATED"/>
    <property type="match status" value="1"/>
</dbReference>
<reference evidence="2 3" key="1">
    <citation type="submission" date="2024-02" db="EMBL/GenBank/DDBJ databases">
        <title>A novel Wenzhouxiangellaceae bacterium, isolated from coastal sediments.</title>
        <authorList>
            <person name="Du Z.-J."/>
            <person name="Ye Y.-Q."/>
            <person name="Zhang X.-Y."/>
        </authorList>
    </citation>
    <scope>NUCLEOTIDE SEQUENCE [LARGE SCALE GENOMIC DNA]</scope>
    <source>
        <strain evidence="2 3">CH-27</strain>
    </source>
</reference>
<dbReference type="SMART" id="SM01234">
    <property type="entry name" value="Haemolytic"/>
    <property type="match status" value="1"/>
</dbReference>
<dbReference type="NCBIfam" id="TIGR00278">
    <property type="entry name" value="membrane protein insertion efficiency factor YidD"/>
    <property type="match status" value="1"/>
</dbReference>
<proteinExistence type="inferred from homology"/>
<comment type="caution">
    <text evidence="2">The sequence shown here is derived from an EMBL/GenBank/DDBJ whole genome shotgun (WGS) entry which is preliminary data.</text>
</comment>
<keyword evidence="3" id="KW-1185">Reference proteome</keyword>
<dbReference type="HAMAP" id="MF_00386">
    <property type="entry name" value="UPF0161_YidD"/>
    <property type="match status" value="1"/>
</dbReference>
<keyword evidence="1" id="KW-1003">Cell membrane</keyword>
<dbReference type="GO" id="GO:0005886">
    <property type="term" value="C:plasma membrane"/>
    <property type="evidence" value="ECO:0007669"/>
    <property type="project" value="UniProtKB-SubCell"/>
</dbReference>
<evidence type="ECO:0000313" key="3">
    <source>
        <dbReference type="Proteomes" id="UP001359886"/>
    </source>
</evidence>
<evidence type="ECO:0000313" key="2">
    <source>
        <dbReference type="EMBL" id="MEJ8566847.1"/>
    </source>
</evidence>
<dbReference type="RefSeq" id="WP_354694165.1">
    <property type="nucleotide sequence ID" value="NZ_JAZHOG010000002.1"/>
</dbReference>
<comment type="subcellular location">
    <subcellularLocation>
        <location evidence="1">Cell membrane</location>
        <topology evidence="1">Peripheral membrane protein</topology>
        <orientation evidence="1">Cytoplasmic side</orientation>
    </subcellularLocation>
</comment>
<gene>
    <name evidence="2" type="primary">yidD</name>
    <name evidence="2" type="ORF">V3330_04325</name>
</gene>
<dbReference type="InterPro" id="IPR002696">
    <property type="entry name" value="Membr_insert_effic_factor_YidD"/>
</dbReference>
<protein>
    <recommendedName>
        <fullName evidence="1">Putative membrane protein insertion efficiency factor</fullName>
    </recommendedName>
</protein>